<name>A0A060SKN1_PYCCI</name>
<dbReference type="PANTHER" id="PTHR38926">
    <property type="entry name" value="F-BOX DOMAIN CONTAINING PROTEIN, EXPRESSED"/>
    <property type="match status" value="1"/>
</dbReference>
<accession>A0A060SKN1</accession>
<feature type="domain" description="F-box" evidence="1">
    <location>
        <begin position="42"/>
        <end position="92"/>
    </location>
</feature>
<organism evidence="2 3">
    <name type="scientific">Pycnoporus cinnabarinus</name>
    <name type="common">Cinnabar-red polypore</name>
    <name type="synonym">Trametes cinnabarina</name>
    <dbReference type="NCBI Taxonomy" id="5643"/>
    <lineage>
        <taxon>Eukaryota</taxon>
        <taxon>Fungi</taxon>
        <taxon>Dikarya</taxon>
        <taxon>Basidiomycota</taxon>
        <taxon>Agaricomycotina</taxon>
        <taxon>Agaricomycetes</taxon>
        <taxon>Polyporales</taxon>
        <taxon>Polyporaceae</taxon>
        <taxon>Trametes</taxon>
    </lineage>
</organism>
<dbReference type="AlphaFoldDB" id="A0A060SKN1"/>
<dbReference type="OMA" id="FSCVYMT"/>
<dbReference type="InterPro" id="IPR032675">
    <property type="entry name" value="LRR_dom_sf"/>
</dbReference>
<protein>
    <recommendedName>
        <fullName evidence="1">F-box domain-containing protein</fullName>
    </recommendedName>
</protein>
<gene>
    <name evidence="2" type="ORF">BN946_scf185007.g37</name>
</gene>
<evidence type="ECO:0000313" key="2">
    <source>
        <dbReference type="EMBL" id="CDO72983.1"/>
    </source>
</evidence>
<proteinExistence type="predicted"/>
<dbReference type="Proteomes" id="UP000029665">
    <property type="component" value="Unassembled WGS sequence"/>
</dbReference>
<reference evidence="2" key="1">
    <citation type="submission" date="2014-01" db="EMBL/GenBank/DDBJ databases">
        <title>The genome of the white-rot fungus Pycnoporus cinnabarinus: a basidiomycete model with a versatile arsenal for lignocellulosic biomass breakdown.</title>
        <authorList>
            <person name="Levasseur A."/>
            <person name="Lomascolo A."/>
            <person name="Ruiz-Duenas F.J."/>
            <person name="Uzan E."/>
            <person name="Piumi F."/>
            <person name="Kues U."/>
            <person name="Ram A.F.J."/>
            <person name="Murat C."/>
            <person name="Haon M."/>
            <person name="Benoit I."/>
            <person name="Arfi Y."/>
            <person name="Chevret D."/>
            <person name="Drula E."/>
            <person name="Kwon M.J."/>
            <person name="Gouret P."/>
            <person name="Lesage-Meessen L."/>
            <person name="Lombard V."/>
            <person name="Mariette J."/>
            <person name="Noirot C."/>
            <person name="Park J."/>
            <person name="Patyshakuliyeva A."/>
            <person name="Wieneger R.A.B."/>
            <person name="Wosten H.A.B."/>
            <person name="Martin F."/>
            <person name="Coutinho P.M."/>
            <person name="de Vries R."/>
            <person name="Martinez A.T."/>
            <person name="Klopp C."/>
            <person name="Pontarotti P."/>
            <person name="Henrissat B."/>
            <person name="Record E."/>
        </authorList>
    </citation>
    <scope>NUCLEOTIDE SEQUENCE [LARGE SCALE GENOMIC DNA]</scope>
    <source>
        <strain evidence="2">BRFM137</strain>
    </source>
</reference>
<dbReference type="OrthoDB" id="2423701at2759"/>
<dbReference type="SUPFAM" id="SSF81383">
    <property type="entry name" value="F-box domain"/>
    <property type="match status" value="1"/>
</dbReference>
<evidence type="ECO:0000259" key="1">
    <source>
        <dbReference type="PROSITE" id="PS50181"/>
    </source>
</evidence>
<dbReference type="PROSITE" id="PS50181">
    <property type="entry name" value="FBOX"/>
    <property type="match status" value="1"/>
</dbReference>
<evidence type="ECO:0000313" key="3">
    <source>
        <dbReference type="Proteomes" id="UP000029665"/>
    </source>
</evidence>
<dbReference type="Gene3D" id="3.80.10.10">
    <property type="entry name" value="Ribonuclease Inhibitor"/>
    <property type="match status" value="1"/>
</dbReference>
<comment type="caution">
    <text evidence="2">The sequence shown here is derived from an EMBL/GenBank/DDBJ whole genome shotgun (WGS) entry which is preliminary data.</text>
</comment>
<dbReference type="InterPro" id="IPR006553">
    <property type="entry name" value="Leu-rich_rpt_Cys-con_subtyp"/>
</dbReference>
<dbReference type="SUPFAM" id="SSF52047">
    <property type="entry name" value="RNI-like"/>
    <property type="match status" value="1"/>
</dbReference>
<dbReference type="SMART" id="SM00367">
    <property type="entry name" value="LRR_CC"/>
    <property type="match status" value="1"/>
</dbReference>
<dbReference type="Pfam" id="PF12937">
    <property type="entry name" value="F-box-like"/>
    <property type="match status" value="1"/>
</dbReference>
<keyword evidence="3" id="KW-1185">Reference proteome</keyword>
<dbReference type="InterPro" id="IPR036047">
    <property type="entry name" value="F-box-like_dom_sf"/>
</dbReference>
<dbReference type="Gene3D" id="1.20.1280.50">
    <property type="match status" value="1"/>
</dbReference>
<dbReference type="PANTHER" id="PTHR38926:SF72">
    <property type="entry name" value="IM:7136021-RELATED"/>
    <property type="match status" value="1"/>
</dbReference>
<dbReference type="InterPro" id="IPR001810">
    <property type="entry name" value="F-box_dom"/>
</dbReference>
<dbReference type="STRING" id="5643.A0A060SKN1"/>
<dbReference type="EMBL" id="CCBP010000119">
    <property type="protein sequence ID" value="CDO72983.1"/>
    <property type="molecule type" value="Genomic_DNA"/>
</dbReference>
<sequence length="486" mass="53886">MAELALERLPADHHRAREGIATLKNEIEFGREAIRKLTTQRACHFGNLPVEIATTIFSMILEEDHLLVLTLAQVCKNWRATVIGTPAFWRTLVLGARRPKQKVKLWRKRAGDRFHELALLDSFTDHYSALAELRDVPLETLRMFRCEGHPLEPLLASIPNLSAGVLASLDTLVLQPPSPEGFPLCAPETLEIRWRMLRLLNSLPSNLLSIAKRLTRLTSLSLEKCPVHSRWAELLLLLHHNPALVRLEMSDLDSPPPPSPLIDDDGPPLIIALPELHFIKITNTKSLANRLLPRFATPSLKMLHIASHPERLDECMSWLACGPAATLTTLSLQRLSVKAALLLEVLKAAKALESLQITHLSGVALPVLELLATPIGEKKPYRQGDKASPVHCPALQHLDLSHCPDVGASLLIALVKLRHPETQTALSDVVRTNDESGTTPTLVRPLESLIIDGCPNVDADVLPWLRAAVPSLSCVYLAKQNAKWRR</sequence>
<dbReference type="HOGENOM" id="CLU_511015_0_0_1"/>